<organism evidence="7 8">
    <name type="scientific">Mycolicibacterium flavescens</name>
    <name type="common">Mycobacterium flavescens</name>
    <dbReference type="NCBI Taxonomy" id="1776"/>
    <lineage>
        <taxon>Bacteria</taxon>
        <taxon>Bacillati</taxon>
        <taxon>Actinomycetota</taxon>
        <taxon>Actinomycetes</taxon>
        <taxon>Mycobacteriales</taxon>
        <taxon>Mycobacteriaceae</taxon>
        <taxon>Mycolicibacterium</taxon>
    </lineage>
</organism>
<evidence type="ECO:0000256" key="1">
    <source>
        <dbReference type="ARBA" id="ARBA00001974"/>
    </source>
</evidence>
<dbReference type="AlphaFoldDB" id="A0A1E3R8R7"/>
<sequence length="454" mass="47248">MTLSDDRTRTATLRDHLSCPVALPGEPGYERCAPWNGAAVTPAAVVLAASAHDVARTVRFAGAHGMRIAVQATGHGATGVDSDTVLLLTAGLDSLDVDVMRRTARVGAGVCWQQVLDALTPFGLAAPCGSAPGVGVVGLLTGGGVGPLARSIGLSSDHVRGFEVVTGTGDILPATPSQHADLFWGLRGGKGTLGIVTAVEIDLLPIPEFFGGAVYFDGEDAAAVLHAWRDWCTELPHSVTTSIAVLQLPPLPEVPAPLAGRMTVAVRFAAVGDHDEARRLLEPMRKVAEPVLDTVSVLPYAAIGAVHADPVDPLPVHEDHTVLREVTADTVDALLAVAGPGSGSPQTIVEIRQLGGAFARPPRHPDAFCHRDAAFTLVTIGVVDPAVPGRTARVIAALAKWSTGDSLPNFAPATGPDRLVRCYDMPTLFRLADLAEHYDPAGVLATGQVARIRD</sequence>
<comment type="similarity">
    <text evidence="2">Belongs to the oxygen-dependent FAD-linked oxidoreductase family.</text>
</comment>
<dbReference type="OrthoDB" id="545125at2"/>
<dbReference type="STRING" id="1776.BHQ18_27330"/>
<comment type="cofactor">
    <cofactor evidence="1">
        <name>FAD</name>
        <dbReference type="ChEBI" id="CHEBI:57692"/>
    </cofactor>
</comment>
<keyword evidence="5" id="KW-0560">Oxidoreductase</keyword>
<evidence type="ECO:0000256" key="5">
    <source>
        <dbReference type="ARBA" id="ARBA00023002"/>
    </source>
</evidence>
<dbReference type="EMBL" id="MIHA01000033">
    <property type="protein sequence ID" value="ODQ86141.1"/>
    <property type="molecule type" value="Genomic_DNA"/>
</dbReference>
<evidence type="ECO:0000313" key="8">
    <source>
        <dbReference type="Proteomes" id="UP000094053"/>
    </source>
</evidence>
<proteinExistence type="inferred from homology"/>
<dbReference type="InterPro" id="IPR016166">
    <property type="entry name" value="FAD-bd_PCMH"/>
</dbReference>
<evidence type="ECO:0000256" key="3">
    <source>
        <dbReference type="ARBA" id="ARBA00022630"/>
    </source>
</evidence>
<dbReference type="GO" id="GO:0071949">
    <property type="term" value="F:FAD binding"/>
    <property type="evidence" value="ECO:0007669"/>
    <property type="project" value="InterPro"/>
</dbReference>
<evidence type="ECO:0000256" key="4">
    <source>
        <dbReference type="ARBA" id="ARBA00022827"/>
    </source>
</evidence>
<dbReference type="Pfam" id="PF01565">
    <property type="entry name" value="FAD_binding_4"/>
    <property type="match status" value="1"/>
</dbReference>
<dbReference type="PANTHER" id="PTHR42973:SF39">
    <property type="entry name" value="FAD-BINDING PCMH-TYPE DOMAIN-CONTAINING PROTEIN"/>
    <property type="match status" value="1"/>
</dbReference>
<gene>
    <name evidence="7" type="ORF">BHQ18_27330</name>
</gene>
<keyword evidence="4" id="KW-0274">FAD</keyword>
<dbReference type="GO" id="GO:0016491">
    <property type="term" value="F:oxidoreductase activity"/>
    <property type="evidence" value="ECO:0007669"/>
    <property type="project" value="UniProtKB-KW"/>
</dbReference>
<dbReference type="InterPro" id="IPR006094">
    <property type="entry name" value="Oxid_FAD_bind_N"/>
</dbReference>
<keyword evidence="3" id="KW-0285">Flavoprotein</keyword>
<dbReference type="PANTHER" id="PTHR42973">
    <property type="entry name" value="BINDING OXIDOREDUCTASE, PUTATIVE (AFU_ORTHOLOGUE AFUA_1G17690)-RELATED"/>
    <property type="match status" value="1"/>
</dbReference>
<dbReference type="Proteomes" id="UP000094053">
    <property type="component" value="Unassembled WGS sequence"/>
</dbReference>
<dbReference type="Gene3D" id="3.30.43.10">
    <property type="entry name" value="Uridine Diphospho-n-acetylenolpyruvylglucosamine Reductase, domain 2"/>
    <property type="match status" value="1"/>
</dbReference>
<dbReference type="InterPro" id="IPR036318">
    <property type="entry name" value="FAD-bd_PCMH-like_sf"/>
</dbReference>
<dbReference type="InterPro" id="IPR006093">
    <property type="entry name" value="Oxy_OxRdtase_FAD_BS"/>
</dbReference>
<dbReference type="InterPro" id="IPR016167">
    <property type="entry name" value="FAD-bd_PCMH_sub1"/>
</dbReference>
<name>A0A1E3R8R7_MYCFV</name>
<feature type="domain" description="FAD-binding PCMH-type" evidence="6">
    <location>
        <begin position="38"/>
        <end position="206"/>
    </location>
</feature>
<dbReference type="InterPro" id="IPR016169">
    <property type="entry name" value="FAD-bd_PCMH_sub2"/>
</dbReference>
<evidence type="ECO:0000259" key="6">
    <source>
        <dbReference type="PROSITE" id="PS51387"/>
    </source>
</evidence>
<evidence type="ECO:0000256" key="2">
    <source>
        <dbReference type="ARBA" id="ARBA00005466"/>
    </source>
</evidence>
<accession>A0A1E3R8R7</accession>
<protein>
    <submittedName>
        <fullName evidence="7">FAD-linked oxidase</fullName>
    </submittedName>
</protein>
<dbReference type="InterPro" id="IPR050416">
    <property type="entry name" value="FAD-linked_Oxidoreductase"/>
</dbReference>
<dbReference type="SUPFAM" id="SSF56176">
    <property type="entry name" value="FAD-binding/transporter-associated domain-like"/>
    <property type="match status" value="1"/>
</dbReference>
<dbReference type="Gene3D" id="3.40.462.20">
    <property type="match status" value="1"/>
</dbReference>
<dbReference type="RefSeq" id="WP_069416787.1">
    <property type="nucleotide sequence ID" value="NZ_JACKUL010000020.1"/>
</dbReference>
<dbReference type="PROSITE" id="PS51387">
    <property type="entry name" value="FAD_PCMH"/>
    <property type="match status" value="1"/>
</dbReference>
<evidence type="ECO:0000313" key="7">
    <source>
        <dbReference type="EMBL" id="ODQ86141.1"/>
    </source>
</evidence>
<keyword evidence="8" id="KW-1185">Reference proteome</keyword>
<reference evidence="8" key="1">
    <citation type="submission" date="2016-09" db="EMBL/GenBank/DDBJ databases">
        <authorList>
            <person name="Greninger A.L."/>
            <person name="Jerome K.R."/>
            <person name="Mcnair B."/>
            <person name="Wallis C."/>
            <person name="Fang F."/>
        </authorList>
    </citation>
    <scope>NUCLEOTIDE SEQUENCE [LARGE SCALE GENOMIC DNA]</scope>
    <source>
        <strain evidence="8">M6</strain>
    </source>
</reference>
<dbReference type="PROSITE" id="PS00862">
    <property type="entry name" value="OX2_COVAL_FAD"/>
    <property type="match status" value="1"/>
</dbReference>
<comment type="caution">
    <text evidence="7">The sequence shown here is derived from an EMBL/GenBank/DDBJ whole genome shotgun (WGS) entry which is preliminary data.</text>
</comment>
<dbReference type="Gene3D" id="3.30.465.10">
    <property type="match status" value="1"/>
</dbReference>